<evidence type="ECO:0000256" key="1">
    <source>
        <dbReference type="SAM" id="MobiDB-lite"/>
    </source>
</evidence>
<keyword evidence="3" id="KW-1185">Reference proteome</keyword>
<dbReference type="InParanoid" id="A0A803YF90"/>
<feature type="compositionally biased region" description="Basic and acidic residues" evidence="1">
    <location>
        <begin position="41"/>
        <end position="52"/>
    </location>
</feature>
<protein>
    <submittedName>
        <fullName evidence="2">Uncharacterized protein</fullName>
    </submittedName>
</protein>
<organism evidence="2 3">
    <name type="scientific">Meleagris gallopavo</name>
    <name type="common">Wild turkey</name>
    <dbReference type="NCBI Taxonomy" id="9103"/>
    <lineage>
        <taxon>Eukaryota</taxon>
        <taxon>Metazoa</taxon>
        <taxon>Chordata</taxon>
        <taxon>Craniata</taxon>
        <taxon>Vertebrata</taxon>
        <taxon>Euteleostomi</taxon>
        <taxon>Archelosauria</taxon>
        <taxon>Archosauria</taxon>
        <taxon>Dinosauria</taxon>
        <taxon>Saurischia</taxon>
        <taxon>Theropoda</taxon>
        <taxon>Coelurosauria</taxon>
        <taxon>Aves</taxon>
        <taxon>Neognathae</taxon>
        <taxon>Galloanserae</taxon>
        <taxon>Galliformes</taxon>
        <taxon>Phasianidae</taxon>
        <taxon>Meleagridinae</taxon>
        <taxon>Meleagris</taxon>
    </lineage>
</organism>
<evidence type="ECO:0000313" key="2">
    <source>
        <dbReference type="Ensembl" id="ENSMGAP00000030437.1"/>
    </source>
</evidence>
<feature type="region of interest" description="Disordered" evidence="1">
    <location>
        <begin position="1"/>
        <end position="63"/>
    </location>
</feature>
<evidence type="ECO:0000313" key="3">
    <source>
        <dbReference type="Proteomes" id="UP000001645"/>
    </source>
</evidence>
<accession>A0A803YF90</accession>
<dbReference type="Proteomes" id="UP000001645">
    <property type="component" value="Unplaced"/>
</dbReference>
<reference evidence="2" key="1">
    <citation type="journal article" date="2010" name="PLoS Biol.">
        <title>Multi-platform next-generation sequencing of the domestic turkey (Meleagris gallopavo): genome assembly and analysis.</title>
        <authorList>
            <person name="Dalloul R.A."/>
            <person name="Long J.A."/>
            <person name="Zimin A.V."/>
            <person name="Aslam L."/>
            <person name="Beal K."/>
            <person name="Blomberg L.A."/>
            <person name="Bouffard P."/>
            <person name="Burt D.W."/>
            <person name="Crasta O."/>
            <person name="Crooijmans R.P."/>
            <person name="Cooper K."/>
            <person name="Coulombe R.A."/>
            <person name="De S."/>
            <person name="Delany M.E."/>
            <person name="Dodgson J.B."/>
            <person name="Dong J.J."/>
            <person name="Evans C."/>
            <person name="Frederickson K.M."/>
            <person name="Flicek P."/>
            <person name="Florea L."/>
            <person name="Folkerts O."/>
            <person name="Groenen M.A."/>
            <person name="Harkins T.T."/>
            <person name="Herrero J."/>
            <person name="Hoffmann S."/>
            <person name="Megens H.J."/>
            <person name="Jiang A."/>
            <person name="de Jong P."/>
            <person name="Kaiser P."/>
            <person name="Kim H."/>
            <person name="Kim K.W."/>
            <person name="Kim S."/>
            <person name="Langenberger D."/>
            <person name="Lee M.K."/>
            <person name="Lee T."/>
            <person name="Mane S."/>
            <person name="Marcais G."/>
            <person name="Marz M."/>
            <person name="McElroy A.P."/>
            <person name="Modise T."/>
            <person name="Nefedov M."/>
            <person name="Notredame C."/>
            <person name="Paton I.R."/>
            <person name="Payne W.S."/>
            <person name="Pertea G."/>
            <person name="Prickett D."/>
            <person name="Puiu D."/>
            <person name="Qioa D."/>
            <person name="Raineri E."/>
            <person name="Ruffier M."/>
            <person name="Salzberg S.L."/>
            <person name="Schatz M.C."/>
            <person name="Scheuring C."/>
            <person name="Schmidt C.J."/>
            <person name="Schroeder S."/>
            <person name="Searle S.M."/>
            <person name="Smith E.J."/>
            <person name="Smith J."/>
            <person name="Sonstegard T.S."/>
            <person name="Stadler P.F."/>
            <person name="Tafer H."/>
            <person name="Tu Z.J."/>
            <person name="Van Tassell C.P."/>
            <person name="Vilella A.J."/>
            <person name="Williams K.P."/>
            <person name="Yorke J.A."/>
            <person name="Zhang L."/>
            <person name="Zhang H.B."/>
            <person name="Zhang X."/>
            <person name="Zhang Y."/>
            <person name="Reed K.M."/>
        </authorList>
    </citation>
    <scope>NUCLEOTIDE SEQUENCE [LARGE SCALE GENOMIC DNA]</scope>
</reference>
<dbReference type="AlphaFoldDB" id="A0A803YF90"/>
<proteinExistence type="predicted"/>
<name>A0A803YF90_MELGA</name>
<sequence>MDGAWVGTWRPHRPRGLISAQSPAPGPSTPSRGQQVRRPSPGRDAHWGRHGAEQLPSLSSSCRSLPQTRLGSCTEALRGLSLRSACAPLAGVCTRGLTLVRCEAPHGSPPLVWEEEVTREGNVGGPGA</sequence>
<dbReference type="GeneTree" id="ENSGT01110000268106"/>
<dbReference type="Ensembl" id="ENSMGAT00000026397.1">
    <property type="protein sequence ID" value="ENSMGAP00000030437.1"/>
    <property type="gene ID" value="ENSMGAG00000022794.1"/>
</dbReference>
<reference evidence="2" key="2">
    <citation type="submission" date="2025-08" db="UniProtKB">
        <authorList>
            <consortium name="Ensembl"/>
        </authorList>
    </citation>
    <scope>IDENTIFICATION</scope>
</reference>
<reference evidence="2" key="3">
    <citation type="submission" date="2025-09" db="UniProtKB">
        <authorList>
            <consortium name="Ensembl"/>
        </authorList>
    </citation>
    <scope>IDENTIFICATION</scope>
</reference>